<evidence type="ECO:0000256" key="8">
    <source>
        <dbReference type="ARBA" id="ARBA00030520"/>
    </source>
</evidence>
<evidence type="ECO:0000256" key="5">
    <source>
        <dbReference type="ARBA" id="ARBA00022840"/>
    </source>
</evidence>
<gene>
    <name evidence="9" type="ORF">MUK42_37761</name>
</gene>
<dbReference type="GO" id="GO:0004823">
    <property type="term" value="F:leucine-tRNA ligase activity"/>
    <property type="evidence" value="ECO:0007669"/>
    <property type="project" value="UniProtKB-EC"/>
</dbReference>
<keyword evidence="5" id="KW-0067">ATP-binding</keyword>
<dbReference type="InterPro" id="IPR004493">
    <property type="entry name" value="Leu-tRNA-synth_Ia_arc/euk"/>
</dbReference>
<proteinExistence type="inferred from homology"/>
<evidence type="ECO:0000256" key="1">
    <source>
        <dbReference type="ARBA" id="ARBA00005594"/>
    </source>
</evidence>
<dbReference type="GO" id="GO:0006429">
    <property type="term" value="P:leucyl-tRNA aminoacylation"/>
    <property type="evidence" value="ECO:0007669"/>
    <property type="project" value="InterPro"/>
</dbReference>
<keyword evidence="7 9" id="KW-0030">Aminoacyl-tRNA synthetase</keyword>
<dbReference type="PANTHER" id="PTHR45794:SF1">
    <property type="entry name" value="LEUCINE--TRNA LIGASE, CYTOPLASMIC"/>
    <property type="match status" value="1"/>
</dbReference>
<dbReference type="InterPro" id="IPR009008">
    <property type="entry name" value="Val/Leu/Ile-tRNA-synth_edit"/>
</dbReference>
<dbReference type="SUPFAM" id="SSF50677">
    <property type="entry name" value="ValRS/IleRS/LeuRS editing domain"/>
    <property type="match status" value="1"/>
</dbReference>
<evidence type="ECO:0000256" key="2">
    <source>
        <dbReference type="ARBA" id="ARBA00013164"/>
    </source>
</evidence>
<sequence length="188" mass="20754">MKVLEGRKVYLAAATLRPETMYGQTNAWVLPDGKYGAFEINETDVFIITHQAALNLAYQKLSLSPEKPTNSLELSGHDLIGLPLRSPLAFNEIIYSLPVLTILTDKGTGNVTSVPRDSPDDFVALQDLKSKPALRSKFGVKDGWVLPFEVIPIINIPEFGDKSAEKVCVDLKIRSQNDKEKLAEAKKS</sequence>
<protein>
    <recommendedName>
        <fullName evidence="2">leucine--tRNA ligase</fullName>
        <ecNumber evidence="2">6.1.1.4</ecNumber>
    </recommendedName>
    <alternativeName>
        <fullName evidence="8">Leucyl-tRNA synthetase</fullName>
    </alternativeName>
</protein>
<evidence type="ECO:0000313" key="9">
    <source>
        <dbReference type="EMBL" id="URD82629.1"/>
    </source>
</evidence>
<evidence type="ECO:0000256" key="4">
    <source>
        <dbReference type="ARBA" id="ARBA00022741"/>
    </source>
</evidence>
<dbReference type="AlphaFoldDB" id="A0A9E7ERS1"/>
<dbReference type="GO" id="GO:0005524">
    <property type="term" value="F:ATP binding"/>
    <property type="evidence" value="ECO:0007669"/>
    <property type="project" value="UniProtKB-KW"/>
</dbReference>
<dbReference type="EMBL" id="CP097503">
    <property type="protein sequence ID" value="URD82629.1"/>
    <property type="molecule type" value="Genomic_DNA"/>
</dbReference>
<dbReference type="FunFam" id="3.90.740.10:FF:000001">
    <property type="entry name" value="Leucine--tRNA ligase, cytoplasmic"/>
    <property type="match status" value="1"/>
</dbReference>
<dbReference type="PANTHER" id="PTHR45794">
    <property type="entry name" value="LEUCYL-TRNA SYNTHETASE"/>
    <property type="match status" value="1"/>
</dbReference>
<dbReference type="Proteomes" id="UP001055439">
    <property type="component" value="Chromosome 10"/>
</dbReference>
<keyword evidence="3" id="KW-0436">Ligase</keyword>
<organism evidence="9 10">
    <name type="scientific">Musa troglodytarum</name>
    <name type="common">fe'i banana</name>
    <dbReference type="NCBI Taxonomy" id="320322"/>
    <lineage>
        <taxon>Eukaryota</taxon>
        <taxon>Viridiplantae</taxon>
        <taxon>Streptophyta</taxon>
        <taxon>Embryophyta</taxon>
        <taxon>Tracheophyta</taxon>
        <taxon>Spermatophyta</taxon>
        <taxon>Magnoliopsida</taxon>
        <taxon>Liliopsida</taxon>
        <taxon>Zingiberales</taxon>
        <taxon>Musaceae</taxon>
        <taxon>Musa</taxon>
    </lineage>
</organism>
<keyword evidence="10" id="KW-1185">Reference proteome</keyword>
<name>A0A9E7ERS1_9LILI</name>
<keyword evidence="6" id="KW-0648">Protein biosynthesis</keyword>
<evidence type="ECO:0000256" key="3">
    <source>
        <dbReference type="ARBA" id="ARBA00022598"/>
    </source>
</evidence>
<reference evidence="9" key="1">
    <citation type="submission" date="2022-05" db="EMBL/GenBank/DDBJ databases">
        <title>The Musa troglodytarum L. genome provides insights into the mechanism of non-climacteric behaviour and enrichment of carotenoids.</title>
        <authorList>
            <person name="Wang J."/>
        </authorList>
    </citation>
    <scope>NUCLEOTIDE SEQUENCE</scope>
    <source>
        <tissue evidence="9">Leaf</tissue>
    </source>
</reference>
<comment type="similarity">
    <text evidence="1">Belongs to the class-I aminoacyl-tRNA synthetase family.</text>
</comment>
<evidence type="ECO:0000313" key="10">
    <source>
        <dbReference type="Proteomes" id="UP001055439"/>
    </source>
</evidence>
<keyword evidence="4" id="KW-0547">Nucleotide-binding</keyword>
<accession>A0A9E7ERS1</accession>
<evidence type="ECO:0000256" key="6">
    <source>
        <dbReference type="ARBA" id="ARBA00022917"/>
    </source>
</evidence>
<dbReference type="GO" id="GO:0002161">
    <property type="term" value="F:aminoacyl-tRNA deacylase activity"/>
    <property type="evidence" value="ECO:0007669"/>
    <property type="project" value="InterPro"/>
</dbReference>
<dbReference type="Gene3D" id="3.90.740.10">
    <property type="entry name" value="Valyl/Leucyl/Isoleucyl-tRNA synthetase, editing domain"/>
    <property type="match status" value="1"/>
</dbReference>
<dbReference type="EC" id="6.1.1.4" evidence="2"/>
<dbReference type="OrthoDB" id="2016852at2759"/>
<evidence type="ECO:0000256" key="7">
    <source>
        <dbReference type="ARBA" id="ARBA00023146"/>
    </source>
</evidence>